<organism evidence="7 8">
    <name type="scientific">Aspergillus sydowii CBS 593.65</name>
    <dbReference type="NCBI Taxonomy" id="1036612"/>
    <lineage>
        <taxon>Eukaryota</taxon>
        <taxon>Fungi</taxon>
        <taxon>Dikarya</taxon>
        <taxon>Ascomycota</taxon>
        <taxon>Pezizomycotina</taxon>
        <taxon>Eurotiomycetes</taxon>
        <taxon>Eurotiomycetidae</taxon>
        <taxon>Eurotiales</taxon>
        <taxon>Aspergillaceae</taxon>
        <taxon>Aspergillus</taxon>
        <taxon>Aspergillus subgen. Nidulantes</taxon>
    </lineage>
</organism>
<dbReference type="STRING" id="1036612.A0A1L9T2C2"/>
<dbReference type="GeneID" id="63761494"/>
<dbReference type="AlphaFoldDB" id="A0A1L9T2C2"/>
<dbReference type="OrthoDB" id="1535081at2759"/>
<dbReference type="Proteomes" id="UP000184356">
    <property type="component" value="Unassembled WGS sequence"/>
</dbReference>
<keyword evidence="2" id="KW-0808">Transferase</keyword>
<feature type="compositionally biased region" description="Low complexity" evidence="4">
    <location>
        <begin position="13"/>
        <end position="30"/>
    </location>
</feature>
<dbReference type="RefSeq" id="XP_040697249.1">
    <property type="nucleotide sequence ID" value="XM_040845421.1"/>
</dbReference>
<accession>A0A1L9T2C2</accession>
<dbReference type="EMBL" id="KV878597">
    <property type="protein sequence ID" value="OJJ53443.1"/>
    <property type="molecule type" value="Genomic_DNA"/>
</dbReference>
<dbReference type="Gene3D" id="3.40.50.150">
    <property type="entry name" value="Vaccinia Virus protein VP39"/>
    <property type="match status" value="1"/>
</dbReference>
<dbReference type="InterPro" id="IPR012967">
    <property type="entry name" value="COMT_dimerisation"/>
</dbReference>
<evidence type="ECO:0000259" key="6">
    <source>
        <dbReference type="Pfam" id="PF08100"/>
    </source>
</evidence>
<dbReference type="Pfam" id="PF00891">
    <property type="entry name" value="Methyltransf_2"/>
    <property type="match status" value="1"/>
</dbReference>
<dbReference type="InterPro" id="IPR036388">
    <property type="entry name" value="WH-like_DNA-bd_sf"/>
</dbReference>
<keyword evidence="3" id="KW-0949">S-adenosyl-L-methionine</keyword>
<evidence type="ECO:0000313" key="7">
    <source>
        <dbReference type="EMBL" id="OJJ53443.1"/>
    </source>
</evidence>
<evidence type="ECO:0000256" key="4">
    <source>
        <dbReference type="SAM" id="MobiDB-lite"/>
    </source>
</evidence>
<evidence type="ECO:0000259" key="5">
    <source>
        <dbReference type="Pfam" id="PF00891"/>
    </source>
</evidence>
<dbReference type="InterPro" id="IPR001077">
    <property type="entry name" value="COMT_C"/>
</dbReference>
<dbReference type="Pfam" id="PF08100">
    <property type="entry name" value="Dimerisation"/>
    <property type="match status" value="1"/>
</dbReference>
<dbReference type="GO" id="GO:0032259">
    <property type="term" value="P:methylation"/>
    <property type="evidence" value="ECO:0007669"/>
    <property type="project" value="UniProtKB-KW"/>
</dbReference>
<feature type="domain" description="O-methyltransferase dimerisation" evidence="6">
    <location>
        <begin position="116"/>
        <end position="182"/>
    </location>
</feature>
<sequence length="465" mass="51569">MTQATQSTHGEDVTVTIKTETTVQTDELTTGSSSPVENGAETPNDFDNAVAIRPNAAEDVPDLLKKVSSLGADYASNTDEDLRAEYLDAARHLVYALETPREAMIRYCWSQSTLYAAIETCVDLGVFPILSKDDTPKTADELAKATNAEPLVLSRLLKHLATMGVIAEAGEDTYRRNGFSTSLAMKRYSDAYPCMLSDQAQANTPRTGCITNGVLALPAHLKKTNYVNPSNGVKSAFQDGFRTSSHFFEYLKENPSHAEQFNNHMTAYHQGRPSWMDEGFFPVQSLTEGLNVSAEDVLLVDVGGGVGHDLTEFRRKWPNIPGRLVLQDLPEVIDQAKAQNQATASFIEPVAHDFFSEQPVKGSRAYYMHSVLHDWADADCRRILSNLAQAMKPGYSKILINENVIPSTNAYWETTSLDIIMMADFASQERTEKQWRELTASVGLKIVKIWTRRRGVESLIECELA</sequence>
<dbReference type="InterPro" id="IPR036390">
    <property type="entry name" value="WH_DNA-bd_sf"/>
</dbReference>
<dbReference type="PANTHER" id="PTHR43712">
    <property type="entry name" value="PUTATIVE (AFU_ORTHOLOGUE AFUA_4G14580)-RELATED"/>
    <property type="match status" value="1"/>
</dbReference>
<keyword evidence="1" id="KW-0489">Methyltransferase</keyword>
<dbReference type="PROSITE" id="PS51683">
    <property type="entry name" value="SAM_OMT_II"/>
    <property type="match status" value="1"/>
</dbReference>
<feature type="region of interest" description="Disordered" evidence="4">
    <location>
        <begin position="1"/>
        <end position="46"/>
    </location>
</feature>
<dbReference type="SUPFAM" id="SSF53335">
    <property type="entry name" value="S-adenosyl-L-methionine-dependent methyltransferases"/>
    <property type="match status" value="1"/>
</dbReference>
<dbReference type="GO" id="GO:0044550">
    <property type="term" value="P:secondary metabolite biosynthetic process"/>
    <property type="evidence" value="ECO:0007669"/>
    <property type="project" value="UniProtKB-ARBA"/>
</dbReference>
<dbReference type="Gene3D" id="1.10.10.10">
    <property type="entry name" value="Winged helix-like DNA-binding domain superfamily/Winged helix DNA-binding domain"/>
    <property type="match status" value="1"/>
</dbReference>
<dbReference type="VEuPathDB" id="FungiDB:ASPSYDRAFT_36381"/>
<evidence type="ECO:0000256" key="2">
    <source>
        <dbReference type="ARBA" id="ARBA00022679"/>
    </source>
</evidence>
<evidence type="ECO:0000256" key="1">
    <source>
        <dbReference type="ARBA" id="ARBA00022603"/>
    </source>
</evidence>
<keyword evidence="8" id="KW-1185">Reference proteome</keyword>
<dbReference type="PANTHER" id="PTHR43712:SF1">
    <property type="entry name" value="HYPOTHETICAL O-METHYLTRANSFERASE (EUROFUNG)-RELATED"/>
    <property type="match status" value="1"/>
</dbReference>
<dbReference type="SUPFAM" id="SSF46785">
    <property type="entry name" value="Winged helix' DNA-binding domain"/>
    <property type="match status" value="1"/>
</dbReference>
<reference evidence="8" key="1">
    <citation type="journal article" date="2017" name="Genome Biol.">
        <title>Comparative genomics reveals high biological diversity and specific adaptations in the industrially and medically important fungal genus Aspergillus.</title>
        <authorList>
            <person name="de Vries R.P."/>
            <person name="Riley R."/>
            <person name="Wiebenga A."/>
            <person name="Aguilar-Osorio G."/>
            <person name="Amillis S."/>
            <person name="Uchima C.A."/>
            <person name="Anderluh G."/>
            <person name="Asadollahi M."/>
            <person name="Askin M."/>
            <person name="Barry K."/>
            <person name="Battaglia E."/>
            <person name="Bayram O."/>
            <person name="Benocci T."/>
            <person name="Braus-Stromeyer S.A."/>
            <person name="Caldana C."/>
            <person name="Canovas D."/>
            <person name="Cerqueira G.C."/>
            <person name="Chen F."/>
            <person name="Chen W."/>
            <person name="Choi C."/>
            <person name="Clum A."/>
            <person name="Dos Santos R.A."/>
            <person name="Damasio A.R."/>
            <person name="Diallinas G."/>
            <person name="Emri T."/>
            <person name="Fekete E."/>
            <person name="Flipphi M."/>
            <person name="Freyberg S."/>
            <person name="Gallo A."/>
            <person name="Gournas C."/>
            <person name="Habgood R."/>
            <person name="Hainaut M."/>
            <person name="Harispe M.L."/>
            <person name="Henrissat B."/>
            <person name="Hilden K.S."/>
            <person name="Hope R."/>
            <person name="Hossain A."/>
            <person name="Karabika E."/>
            <person name="Karaffa L."/>
            <person name="Karanyi Z."/>
            <person name="Krasevec N."/>
            <person name="Kuo A."/>
            <person name="Kusch H."/>
            <person name="LaButti K."/>
            <person name="Lagendijk E.L."/>
            <person name="Lapidus A."/>
            <person name="Levasseur A."/>
            <person name="Lindquist E."/>
            <person name="Lipzen A."/>
            <person name="Logrieco A.F."/>
            <person name="MacCabe A."/>
            <person name="Maekelae M.R."/>
            <person name="Malavazi I."/>
            <person name="Melin P."/>
            <person name="Meyer V."/>
            <person name="Mielnichuk N."/>
            <person name="Miskei M."/>
            <person name="Molnar A.P."/>
            <person name="Mule G."/>
            <person name="Ngan C.Y."/>
            <person name="Orejas M."/>
            <person name="Orosz E."/>
            <person name="Ouedraogo J.P."/>
            <person name="Overkamp K.M."/>
            <person name="Park H.-S."/>
            <person name="Perrone G."/>
            <person name="Piumi F."/>
            <person name="Punt P.J."/>
            <person name="Ram A.F."/>
            <person name="Ramon A."/>
            <person name="Rauscher S."/>
            <person name="Record E."/>
            <person name="Riano-Pachon D.M."/>
            <person name="Robert V."/>
            <person name="Roehrig J."/>
            <person name="Ruller R."/>
            <person name="Salamov A."/>
            <person name="Salih N.S."/>
            <person name="Samson R.A."/>
            <person name="Sandor E."/>
            <person name="Sanguinetti M."/>
            <person name="Schuetze T."/>
            <person name="Sepcic K."/>
            <person name="Shelest E."/>
            <person name="Sherlock G."/>
            <person name="Sophianopoulou V."/>
            <person name="Squina F.M."/>
            <person name="Sun H."/>
            <person name="Susca A."/>
            <person name="Todd R.B."/>
            <person name="Tsang A."/>
            <person name="Unkles S.E."/>
            <person name="van de Wiele N."/>
            <person name="van Rossen-Uffink D."/>
            <person name="Oliveira J.V."/>
            <person name="Vesth T.C."/>
            <person name="Visser J."/>
            <person name="Yu J.-H."/>
            <person name="Zhou M."/>
            <person name="Andersen M.R."/>
            <person name="Archer D.B."/>
            <person name="Baker S.E."/>
            <person name="Benoit I."/>
            <person name="Brakhage A.A."/>
            <person name="Braus G.H."/>
            <person name="Fischer R."/>
            <person name="Frisvad J.C."/>
            <person name="Goldman G.H."/>
            <person name="Houbraken J."/>
            <person name="Oakley B."/>
            <person name="Pocsi I."/>
            <person name="Scazzocchio C."/>
            <person name="Seiboth B."/>
            <person name="vanKuyk P.A."/>
            <person name="Wortman J."/>
            <person name="Dyer P.S."/>
            <person name="Grigoriev I.V."/>
        </authorList>
    </citation>
    <scope>NUCLEOTIDE SEQUENCE [LARGE SCALE GENOMIC DNA]</scope>
    <source>
        <strain evidence="8">CBS 593.65</strain>
    </source>
</reference>
<name>A0A1L9T2C2_9EURO</name>
<evidence type="ECO:0000256" key="3">
    <source>
        <dbReference type="ARBA" id="ARBA00022691"/>
    </source>
</evidence>
<protein>
    <submittedName>
        <fullName evidence="7">Uncharacterized protein</fullName>
    </submittedName>
</protein>
<feature type="domain" description="O-methyltransferase C-terminal" evidence="5">
    <location>
        <begin position="298"/>
        <end position="443"/>
    </location>
</feature>
<dbReference type="GO" id="GO:0046983">
    <property type="term" value="F:protein dimerization activity"/>
    <property type="evidence" value="ECO:0007669"/>
    <property type="project" value="InterPro"/>
</dbReference>
<dbReference type="GO" id="GO:0008171">
    <property type="term" value="F:O-methyltransferase activity"/>
    <property type="evidence" value="ECO:0007669"/>
    <property type="project" value="InterPro"/>
</dbReference>
<evidence type="ECO:0000313" key="8">
    <source>
        <dbReference type="Proteomes" id="UP000184356"/>
    </source>
</evidence>
<dbReference type="InterPro" id="IPR016461">
    <property type="entry name" value="COMT-like"/>
</dbReference>
<proteinExistence type="predicted"/>
<dbReference type="InterPro" id="IPR029063">
    <property type="entry name" value="SAM-dependent_MTases_sf"/>
</dbReference>
<gene>
    <name evidence="7" type="ORF">ASPSYDRAFT_36381</name>
</gene>